<comment type="caution">
    <text evidence="2">The sequence shown here is derived from an EMBL/GenBank/DDBJ whole genome shotgun (WGS) entry which is preliminary data.</text>
</comment>
<feature type="transmembrane region" description="Helical" evidence="1">
    <location>
        <begin position="94"/>
        <end position="117"/>
    </location>
</feature>
<dbReference type="Proteomes" id="UP000585474">
    <property type="component" value="Unassembled WGS sequence"/>
</dbReference>
<protein>
    <submittedName>
        <fullName evidence="2">Uncharacterized protein</fullName>
    </submittedName>
</protein>
<dbReference type="OrthoDB" id="10643600at2759"/>
<organism evidence="2 3">
    <name type="scientific">Actinidia rufa</name>
    <dbReference type="NCBI Taxonomy" id="165716"/>
    <lineage>
        <taxon>Eukaryota</taxon>
        <taxon>Viridiplantae</taxon>
        <taxon>Streptophyta</taxon>
        <taxon>Embryophyta</taxon>
        <taxon>Tracheophyta</taxon>
        <taxon>Spermatophyta</taxon>
        <taxon>Magnoliopsida</taxon>
        <taxon>eudicotyledons</taxon>
        <taxon>Gunneridae</taxon>
        <taxon>Pentapetalae</taxon>
        <taxon>asterids</taxon>
        <taxon>Ericales</taxon>
        <taxon>Actinidiaceae</taxon>
        <taxon>Actinidia</taxon>
    </lineage>
</organism>
<evidence type="ECO:0000313" key="3">
    <source>
        <dbReference type="Proteomes" id="UP000585474"/>
    </source>
</evidence>
<keyword evidence="3" id="KW-1185">Reference proteome</keyword>
<proteinExistence type="predicted"/>
<keyword evidence="1" id="KW-1133">Transmembrane helix</keyword>
<dbReference type="AlphaFoldDB" id="A0A7J0GDU2"/>
<keyword evidence="1" id="KW-0812">Transmembrane</keyword>
<keyword evidence="1" id="KW-0472">Membrane</keyword>
<evidence type="ECO:0000313" key="2">
    <source>
        <dbReference type="EMBL" id="GFZ08868.1"/>
    </source>
</evidence>
<gene>
    <name evidence="2" type="ORF">Acr_20g0006760</name>
</gene>
<evidence type="ECO:0000256" key="1">
    <source>
        <dbReference type="SAM" id="Phobius"/>
    </source>
</evidence>
<sequence>MEGSTNGRGTSTPVKQKLRRLRPEWMLKIKEEVIKQYNAGFLLSGQLREADLAVSTCCFEKVTGRQLRGKSLLSGGGKMECLLSGNLFFSCEELIIFGPVELTTFLIPICISLIHGLRSRHRSIRSEQQATASKPSSVGFPFPLPILTSVGFPVIGRSARTLTPIEEGRAVKETAKRGCLLSVSASLSEQNAGPHPEPRLQNASTMQLLQSQRDAPWSDDQDIGEYHI</sequence>
<reference evidence="2 3" key="1">
    <citation type="submission" date="2019-07" db="EMBL/GenBank/DDBJ databases">
        <title>De Novo Assembly of kiwifruit Actinidia rufa.</title>
        <authorList>
            <person name="Sugita-Konishi S."/>
            <person name="Sato K."/>
            <person name="Mori E."/>
            <person name="Abe Y."/>
            <person name="Kisaki G."/>
            <person name="Hamano K."/>
            <person name="Suezawa K."/>
            <person name="Otani M."/>
            <person name="Fukuda T."/>
            <person name="Manabe T."/>
            <person name="Gomi K."/>
            <person name="Tabuchi M."/>
            <person name="Akimitsu K."/>
            <person name="Kataoka I."/>
        </authorList>
    </citation>
    <scope>NUCLEOTIDE SEQUENCE [LARGE SCALE GENOMIC DNA]</scope>
    <source>
        <strain evidence="3">cv. Fuchu</strain>
    </source>
</reference>
<dbReference type="EMBL" id="BJWL01000020">
    <property type="protein sequence ID" value="GFZ08868.1"/>
    <property type="molecule type" value="Genomic_DNA"/>
</dbReference>
<accession>A0A7J0GDU2</accession>
<name>A0A7J0GDU2_9ERIC</name>